<evidence type="ECO:0000256" key="2">
    <source>
        <dbReference type="PROSITE-ProRule" id="PRU00169"/>
    </source>
</evidence>
<dbReference type="InterPro" id="IPR011006">
    <property type="entry name" value="CheY-like_superfamily"/>
</dbReference>
<dbReference type="GO" id="GO:0000160">
    <property type="term" value="P:phosphorelay signal transduction system"/>
    <property type="evidence" value="ECO:0007669"/>
    <property type="project" value="InterPro"/>
</dbReference>
<dbReference type="AlphaFoldDB" id="A0A937X3C6"/>
<organism evidence="4 5">
    <name type="scientific">Candidatus Tanganyikabacteria bacterium</name>
    <dbReference type="NCBI Taxonomy" id="2961651"/>
    <lineage>
        <taxon>Bacteria</taxon>
        <taxon>Bacillati</taxon>
        <taxon>Candidatus Sericytochromatia</taxon>
        <taxon>Candidatus Tanganyikabacteria</taxon>
    </lineage>
</organism>
<keyword evidence="1 2" id="KW-0597">Phosphoprotein</keyword>
<gene>
    <name evidence="4" type="ORF">FJZ00_08135</name>
</gene>
<evidence type="ECO:0000259" key="3">
    <source>
        <dbReference type="PROSITE" id="PS50110"/>
    </source>
</evidence>
<dbReference type="Pfam" id="PF00072">
    <property type="entry name" value="Response_reg"/>
    <property type="match status" value="1"/>
</dbReference>
<evidence type="ECO:0000313" key="5">
    <source>
        <dbReference type="Proteomes" id="UP000703893"/>
    </source>
</evidence>
<reference evidence="4 5" key="1">
    <citation type="submission" date="2019-03" db="EMBL/GenBank/DDBJ databases">
        <title>Lake Tanganyika Metagenome-Assembled Genomes (MAGs).</title>
        <authorList>
            <person name="Tran P."/>
        </authorList>
    </citation>
    <scope>NUCLEOTIDE SEQUENCE [LARGE SCALE GENOMIC DNA]</scope>
    <source>
        <strain evidence="4">K_DeepCast_65m_m2_236</strain>
    </source>
</reference>
<dbReference type="SUPFAM" id="SSF52172">
    <property type="entry name" value="CheY-like"/>
    <property type="match status" value="1"/>
</dbReference>
<dbReference type="PANTHER" id="PTHR44591">
    <property type="entry name" value="STRESS RESPONSE REGULATOR PROTEIN 1"/>
    <property type="match status" value="1"/>
</dbReference>
<accession>A0A937X3C6</accession>
<dbReference type="SMART" id="SM00448">
    <property type="entry name" value="REC"/>
    <property type="match status" value="1"/>
</dbReference>
<dbReference type="PANTHER" id="PTHR44591:SF3">
    <property type="entry name" value="RESPONSE REGULATORY DOMAIN-CONTAINING PROTEIN"/>
    <property type="match status" value="1"/>
</dbReference>
<dbReference type="PROSITE" id="PS50110">
    <property type="entry name" value="RESPONSE_REGULATORY"/>
    <property type="match status" value="1"/>
</dbReference>
<dbReference type="InterPro" id="IPR001789">
    <property type="entry name" value="Sig_transdc_resp-reg_receiver"/>
</dbReference>
<dbReference type="Proteomes" id="UP000703893">
    <property type="component" value="Unassembled WGS sequence"/>
</dbReference>
<evidence type="ECO:0000313" key="4">
    <source>
        <dbReference type="EMBL" id="MBM3275108.1"/>
    </source>
</evidence>
<feature type="domain" description="Response regulatory" evidence="3">
    <location>
        <begin position="8"/>
        <end position="124"/>
    </location>
</feature>
<dbReference type="InterPro" id="IPR050595">
    <property type="entry name" value="Bact_response_regulator"/>
</dbReference>
<feature type="modified residue" description="4-aspartylphosphate" evidence="2">
    <location>
        <position position="57"/>
    </location>
</feature>
<dbReference type="Gene3D" id="3.40.50.2300">
    <property type="match status" value="1"/>
</dbReference>
<comment type="caution">
    <text evidence="4">The sequence shown here is derived from an EMBL/GenBank/DDBJ whole genome shotgun (WGS) entry which is preliminary data.</text>
</comment>
<sequence length="129" mass="14473">MVDDSVPLVLIADDDAEMRRLVRKSLEKLGLRIAEARDGEEAIARLIEHRPQGAVLDVMMPGLNGWEVCKYIRSKPEYENVAVLMLTAIGKTTNEMTAPLYGADAYLDKPFEVAELASTVQRILEERRT</sequence>
<protein>
    <submittedName>
        <fullName evidence="4">Response regulator</fullName>
    </submittedName>
</protein>
<evidence type="ECO:0000256" key="1">
    <source>
        <dbReference type="ARBA" id="ARBA00022553"/>
    </source>
</evidence>
<proteinExistence type="predicted"/>
<dbReference type="EMBL" id="VGJX01000445">
    <property type="protein sequence ID" value="MBM3275108.1"/>
    <property type="molecule type" value="Genomic_DNA"/>
</dbReference>
<name>A0A937X3C6_9BACT</name>